<dbReference type="InterPro" id="IPR052924">
    <property type="entry name" value="OsmC/Ohr_hydroprdx_reductase"/>
</dbReference>
<evidence type="ECO:0000313" key="2">
    <source>
        <dbReference type="Proteomes" id="UP000001137"/>
    </source>
</evidence>
<dbReference type="AlphaFoldDB" id="A8MCC1"/>
<organism evidence="1 2">
    <name type="scientific">Caldivirga maquilingensis (strain ATCC 700844 / DSM 13496 / JCM 10307 / IC-167)</name>
    <dbReference type="NCBI Taxonomy" id="397948"/>
    <lineage>
        <taxon>Archaea</taxon>
        <taxon>Thermoproteota</taxon>
        <taxon>Thermoprotei</taxon>
        <taxon>Thermoproteales</taxon>
        <taxon>Thermoproteaceae</taxon>
        <taxon>Caldivirga</taxon>
    </lineage>
</organism>
<dbReference type="STRING" id="397948.Cmaq_0586"/>
<accession>A8MCC1</accession>
<dbReference type="RefSeq" id="WP_012185647.1">
    <property type="nucleotide sequence ID" value="NC_009954.1"/>
</dbReference>
<evidence type="ECO:0000313" key="1">
    <source>
        <dbReference type="EMBL" id="ABW01427.1"/>
    </source>
</evidence>
<sequence>MVQVVGFNGLDLDALRRIVDEISRNPSMVKQTSTWVARTRWLGGFRVKAYVRNFTVEFDEPDSLGGSGKAPKPTEYILAALGACLTIGFILNATKRGVRVNDLEIALEGDLNNVLVFLGLSNEGHPGYREIRVKAYINTDAPENIVKELWEYTVKTSPVGNTLTNTVNLITDVKVINEV</sequence>
<reference evidence="1 2" key="1">
    <citation type="submission" date="2007-10" db="EMBL/GenBank/DDBJ databases">
        <title>Complete sequence of Caldivirga maquilingensis IC-167.</title>
        <authorList>
            <consortium name="US DOE Joint Genome Institute"/>
            <person name="Copeland A."/>
            <person name="Lucas S."/>
            <person name="Lapidus A."/>
            <person name="Barry K."/>
            <person name="Glavina del Rio T."/>
            <person name="Dalin E."/>
            <person name="Tice H."/>
            <person name="Pitluck S."/>
            <person name="Saunders E."/>
            <person name="Brettin T."/>
            <person name="Bruce D."/>
            <person name="Detter J.C."/>
            <person name="Han C."/>
            <person name="Schmutz J."/>
            <person name="Larimer F."/>
            <person name="Land M."/>
            <person name="Hauser L."/>
            <person name="Kyrpides N."/>
            <person name="Ivanova N."/>
            <person name="Biddle J.F."/>
            <person name="Zhang Z."/>
            <person name="Fitz-Gibbon S.T."/>
            <person name="Lowe T.M."/>
            <person name="Saltikov C."/>
            <person name="House C.H."/>
            <person name="Richardson P."/>
        </authorList>
    </citation>
    <scope>NUCLEOTIDE SEQUENCE [LARGE SCALE GENOMIC DNA]</scope>
    <source>
        <strain evidence="2">ATCC 700844 / DSM 13496 / JCM 10307 / IC-167</strain>
    </source>
</reference>
<dbReference type="HOGENOM" id="CLU_100275_2_0_2"/>
<dbReference type="KEGG" id="cma:Cmaq_0586"/>
<dbReference type="PANTHER" id="PTHR35368">
    <property type="entry name" value="HYDROPEROXIDE REDUCTASE"/>
    <property type="match status" value="1"/>
</dbReference>
<dbReference type="OrthoDB" id="56234at2157"/>
<dbReference type="Gene3D" id="3.30.300.20">
    <property type="match status" value="1"/>
</dbReference>
<dbReference type="GeneID" id="5708704"/>
<protein>
    <submittedName>
        <fullName evidence="1">OsmC family protein</fullName>
    </submittedName>
</protein>
<dbReference type="InterPro" id="IPR003718">
    <property type="entry name" value="OsmC/Ohr_fam"/>
</dbReference>
<dbReference type="EMBL" id="CP000852">
    <property type="protein sequence ID" value="ABW01427.1"/>
    <property type="molecule type" value="Genomic_DNA"/>
</dbReference>
<dbReference type="PANTHER" id="PTHR35368:SF1">
    <property type="entry name" value="HYDROPEROXIDE REDUCTASE"/>
    <property type="match status" value="1"/>
</dbReference>
<dbReference type="Pfam" id="PF02566">
    <property type="entry name" value="OsmC"/>
    <property type="match status" value="1"/>
</dbReference>
<gene>
    <name evidence="1" type="ordered locus">Cmaq_0586</name>
</gene>
<keyword evidence="2" id="KW-1185">Reference proteome</keyword>
<proteinExistence type="predicted"/>
<dbReference type="SUPFAM" id="SSF82784">
    <property type="entry name" value="OsmC-like"/>
    <property type="match status" value="1"/>
</dbReference>
<dbReference type="InterPro" id="IPR015946">
    <property type="entry name" value="KH_dom-like_a/b"/>
</dbReference>
<dbReference type="eggNOG" id="arCOG03686">
    <property type="taxonomic scope" value="Archaea"/>
</dbReference>
<dbReference type="Proteomes" id="UP000001137">
    <property type="component" value="Chromosome"/>
</dbReference>
<name>A8MCC1_CALMQ</name>
<dbReference type="InterPro" id="IPR036102">
    <property type="entry name" value="OsmC/Ohrsf"/>
</dbReference>